<accession>A0A388TJQ2</accession>
<keyword evidence="1" id="KW-0175">Coiled coil</keyword>
<evidence type="ECO:0000313" key="3">
    <source>
        <dbReference type="Proteomes" id="UP000282196"/>
    </source>
</evidence>
<evidence type="ECO:0000313" key="2">
    <source>
        <dbReference type="EMBL" id="GBR77547.1"/>
    </source>
</evidence>
<name>A0A388TJQ2_9BACT</name>
<sequence>MTIIKADDFEKIQQNELTLTEFKEKEQSERNYTQSHFRIKEKLLEASKAVTFSPLEELHLLRENLELAKNYFGLAEKEVQRLRSEIDGDKGVQRLQGEIALKDTRLAEQELKIKNLETLLQEQITIVVTKENEVKNLTETKDNEIKNLTAELQRLQHENSGLHRSVEKSDVREDDLLKQLDYVKDTNVLLTKENATLKSDKRQAEGRITALDATIQRLQDERKSLIEAREVAVQEMNRIISSYSAEQEKNIQLEYKFKRAEQEFRNMQNELQEAQNVISSVEALVTQNKKTKVLISDKH</sequence>
<comment type="caution">
    <text evidence="2">The sequence shown here is derived from an EMBL/GenBank/DDBJ whole genome shotgun (WGS) entry which is preliminary data.</text>
</comment>
<reference evidence="2 3" key="1">
    <citation type="journal article" date="2019" name="ISME J.">
        <title>Genome analyses of uncultured TG2/ZB3 bacteria in 'Margulisbacteria' specifically attached to ectosymbiotic spirochetes of protists in the termite gut.</title>
        <authorList>
            <person name="Utami Y.D."/>
            <person name="Kuwahara H."/>
            <person name="Igai K."/>
            <person name="Murakami T."/>
            <person name="Sugaya K."/>
            <person name="Morikawa T."/>
            <person name="Nagura Y."/>
            <person name="Yuki M."/>
            <person name="Deevong P."/>
            <person name="Inoue T."/>
            <person name="Kihara K."/>
            <person name="Lo N."/>
            <person name="Yamada A."/>
            <person name="Ohkuma M."/>
            <person name="Hongoh Y."/>
        </authorList>
    </citation>
    <scope>NUCLEOTIDE SEQUENCE [LARGE SCALE GENOMIC DNA]</scope>
    <source>
        <strain evidence="2">RsDinE6-01</strain>
    </source>
</reference>
<protein>
    <submittedName>
        <fullName evidence="2">Uncharacterized protein</fullName>
    </submittedName>
</protein>
<feature type="coiled-coil region" evidence="1">
    <location>
        <begin position="201"/>
        <end position="284"/>
    </location>
</feature>
<gene>
    <name evidence="2" type="ORF">RDn1_206</name>
</gene>
<evidence type="ECO:0000256" key="1">
    <source>
        <dbReference type="SAM" id="Coils"/>
    </source>
</evidence>
<dbReference type="AlphaFoldDB" id="A0A388TJQ2"/>
<organism evidence="2 3">
    <name type="scientific">Candidatus Termititenax dinenymphae</name>
    <dbReference type="NCBI Taxonomy" id="2218523"/>
    <lineage>
        <taxon>Bacteria</taxon>
        <taxon>Bacillati</taxon>
        <taxon>Candidatus Margulisiibacteriota</taxon>
        <taxon>Candidatus Termititenacia</taxon>
        <taxon>Candidatus Termititenacales</taxon>
        <taxon>Candidatus Termititenacaceae</taxon>
        <taxon>Candidatus Termititenax</taxon>
    </lineage>
</organism>
<dbReference type="EMBL" id="BGZP01000004">
    <property type="protein sequence ID" value="GBR77547.1"/>
    <property type="molecule type" value="Genomic_DNA"/>
</dbReference>
<proteinExistence type="predicted"/>
<feature type="coiled-coil region" evidence="1">
    <location>
        <begin position="106"/>
        <end position="165"/>
    </location>
</feature>
<keyword evidence="3" id="KW-1185">Reference proteome</keyword>
<dbReference type="Proteomes" id="UP000282196">
    <property type="component" value="Unassembled WGS sequence"/>
</dbReference>